<dbReference type="Proteomes" id="UP000428260">
    <property type="component" value="Chromosome"/>
</dbReference>
<feature type="transmembrane region" description="Helical" evidence="1">
    <location>
        <begin position="44"/>
        <end position="72"/>
    </location>
</feature>
<protein>
    <submittedName>
        <fullName evidence="3">Acyl-CoA desaturase</fullName>
    </submittedName>
</protein>
<reference evidence="3 4" key="1">
    <citation type="submission" date="2019-11" db="EMBL/GenBank/DDBJ databases">
        <authorList>
            <person name="Zheng R.K."/>
            <person name="Sun C.M."/>
        </authorList>
    </citation>
    <scope>NUCLEOTIDE SEQUENCE [LARGE SCALE GENOMIC DNA]</scope>
    <source>
        <strain evidence="3 4">WC007</strain>
    </source>
</reference>
<evidence type="ECO:0000313" key="3">
    <source>
        <dbReference type="EMBL" id="QGY43189.1"/>
    </source>
</evidence>
<proteinExistence type="predicted"/>
<gene>
    <name evidence="3" type="ORF">GM418_05800</name>
</gene>
<keyword evidence="4" id="KW-1185">Reference proteome</keyword>
<evidence type="ECO:0000259" key="2">
    <source>
        <dbReference type="Pfam" id="PF00487"/>
    </source>
</evidence>
<keyword evidence="1" id="KW-0812">Transmembrane</keyword>
<dbReference type="PANTHER" id="PTHR19353:SF19">
    <property type="entry name" value="DELTA(5) FATTY ACID DESATURASE C-RELATED"/>
    <property type="match status" value="1"/>
</dbReference>
<evidence type="ECO:0000313" key="4">
    <source>
        <dbReference type="Proteomes" id="UP000428260"/>
    </source>
</evidence>
<organism evidence="3 4">
    <name type="scientific">Maribellus comscasis</name>
    <dbReference type="NCBI Taxonomy" id="2681766"/>
    <lineage>
        <taxon>Bacteria</taxon>
        <taxon>Pseudomonadati</taxon>
        <taxon>Bacteroidota</taxon>
        <taxon>Bacteroidia</taxon>
        <taxon>Marinilabiliales</taxon>
        <taxon>Prolixibacteraceae</taxon>
        <taxon>Maribellus</taxon>
    </lineage>
</organism>
<dbReference type="GO" id="GO:0008610">
    <property type="term" value="P:lipid biosynthetic process"/>
    <property type="evidence" value="ECO:0007669"/>
    <property type="project" value="UniProtKB-ARBA"/>
</dbReference>
<feature type="transmembrane region" description="Helical" evidence="1">
    <location>
        <begin position="202"/>
        <end position="223"/>
    </location>
</feature>
<name>A0A6I6JPW4_9BACT</name>
<dbReference type="InterPro" id="IPR012171">
    <property type="entry name" value="Fatty_acid_desaturase"/>
</dbReference>
<dbReference type="AlphaFoldDB" id="A0A6I6JPW4"/>
<dbReference type="KEGG" id="mcos:GM418_05800"/>
<dbReference type="GO" id="GO:0016020">
    <property type="term" value="C:membrane"/>
    <property type="evidence" value="ECO:0007669"/>
    <property type="project" value="TreeGrafter"/>
</dbReference>
<dbReference type="InterPro" id="IPR005804">
    <property type="entry name" value="FA_desaturase_dom"/>
</dbReference>
<accession>A0A6I6JPW4</accession>
<dbReference type="CDD" id="cd03506">
    <property type="entry name" value="Delta6-FADS-like"/>
    <property type="match status" value="1"/>
</dbReference>
<dbReference type="PIRSF" id="PIRSF015921">
    <property type="entry name" value="FA_sphinglp_des"/>
    <property type="match status" value="1"/>
</dbReference>
<keyword evidence="1" id="KW-1133">Transmembrane helix</keyword>
<feature type="transmembrane region" description="Helical" evidence="1">
    <location>
        <begin position="229"/>
        <end position="251"/>
    </location>
</feature>
<evidence type="ECO:0000256" key="1">
    <source>
        <dbReference type="SAM" id="Phobius"/>
    </source>
</evidence>
<dbReference type="PANTHER" id="PTHR19353">
    <property type="entry name" value="FATTY ACID DESATURASE 2"/>
    <property type="match status" value="1"/>
</dbReference>
<dbReference type="Pfam" id="PF00487">
    <property type="entry name" value="FA_desaturase"/>
    <property type="match status" value="1"/>
</dbReference>
<dbReference type="EMBL" id="CP046401">
    <property type="protein sequence ID" value="QGY43189.1"/>
    <property type="molecule type" value="Genomic_DNA"/>
</dbReference>
<sequence>MIRYSKNKIDFLTELRTSVNEYFKTNNIEPYGNKAIIFKTAVMALLYFVPLILMISGVFTSVLPVLACWVVMGFGMSGVGMSTMHDANHGSFSKQKWMNKIFGNSLYLLGGFPPNWRYQHNTLHHGYTNIEGHDEDIAPPEVLRLSPHRPLKKMHRYQYLYAWFFYSLMTISWIIVTDFRRLKRYKKEMGVKLSGKRTYRSLLIDLIVSKILYYFFFLVVPLFTVPVAWYWVVTGFLLMHFTGGLVLASIFQTAHVVPSSEYPLPDENGEINNNWAAHQLYTTCNFAPKNRLFTWMVGGLNHQVEHHLFPNISHIHYRKIAGIVQEKAKKFGMPYHVNSSFLSAVIQHVRMLKLLGMPTKV</sequence>
<keyword evidence="1" id="KW-0472">Membrane</keyword>
<dbReference type="RefSeq" id="WP_158864073.1">
    <property type="nucleotide sequence ID" value="NZ_CP046401.1"/>
</dbReference>
<dbReference type="GO" id="GO:0016717">
    <property type="term" value="F:oxidoreductase activity, acting on paired donors, with oxidation of a pair of donors resulting in the reduction of molecular oxygen to two molecules of water"/>
    <property type="evidence" value="ECO:0007669"/>
    <property type="project" value="TreeGrafter"/>
</dbReference>
<feature type="transmembrane region" description="Helical" evidence="1">
    <location>
        <begin position="160"/>
        <end position="179"/>
    </location>
</feature>
<feature type="domain" description="Fatty acid desaturase" evidence="2">
    <location>
        <begin position="63"/>
        <end position="337"/>
    </location>
</feature>